<dbReference type="Proteomes" id="UP000240572">
    <property type="component" value="Unassembled WGS sequence"/>
</dbReference>
<comment type="caution">
    <text evidence="1">The sequence shown here is derived from an EMBL/GenBank/DDBJ whole genome shotgun (WGS) entry which is preliminary data.</text>
</comment>
<name>A0A2P8D7Z3_9BACT</name>
<evidence type="ECO:0000313" key="1">
    <source>
        <dbReference type="EMBL" id="PSK93309.1"/>
    </source>
</evidence>
<protein>
    <submittedName>
        <fullName evidence="1">Uncharacterized protein</fullName>
    </submittedName>
</protein>
<reference evidence="1 2" key="1">
    <citation type="submission" date="2018-03" db="EMBL/GenBank/DDBJ databases">
        <title>Genomic Encyclopedia of Type Strains, Phase III (KMG-III): the genomes of soil and plant-associated and newly described type strains.</title>
        <authorList>
            <person name="Whitman W."/>
        </authorList>
    </citation>
    <scope>NUCLEOTIDE SEQUENCE [LARGE SCALE GENOMIC DNA]</scope>
    <source>
        <strain evidence="1 2">CGMCC 1.12700</strain>
    </source>
</reference>
<proteinExistence type="predicted"/>
<dbReference type="EMBL" id="PYGD01000002">
    <property type="protein sequence ID" value="PSK93309.1"/>
    <property type="molecule type" value="Genomic_DNA"/>
</dbReference>
<organism evidence="1 2">
    <name type="scientific">Taibaiella chishuiensis</name>
    <dbReference type="NCBI Taxonomy" id="1434707"/>
    <lineage>
        <taxon>Bacteria</taxon>
        <taxon>Pseudomonadati</taxon>
        <taxon>Bacteroidota</taxon>
        <taxon>Chitinophagia</taxon>
        <taxon>Chitinophagales</taxon>
        <taxon>Chitinophagaceae</taxon>
        <taxon>Taibaiella</taxon>
    </lineage>
</organism>
<keyword evidence="2" id="KW-1185">Reference proteome</keyword>
<gene>
    <name evidence="1" type="ORF">B0I18_102279</name>
</gene>
<dbReference type="OrthoDB" id="1492278at2"/>
<evidence type="ECO:0000313" key="2">
    <source>
        <dbReference type="Proteomes" id="UP000240572"/>
    </source>
</evidence>
<accession>A0A2P8D7Z3</accession>
<dbReference type="AlphaFoldDB" id="A0A2P8D7Z3"/>
<sequence>MKLFLLTYFFLLAHYSWSGEFDYKRYNALINEAELQIVDSAYSTALIYFDSAFAINQKPFARDLFNASIAAIKANRNKSAIRFCWQLAKKGVGKEFFSKYFEYSSLKNDAQWKDMLLTAETSRKQFGESTGQLVATLDSLYTKDQDVHVRSRQTGSMTIKEIMNLTNDTLSLALSKLFDRFGFIGEDMLGAPLDENGLLGYRFPYDIIILHNYQSRDGDTLFSPVLRKALQAGLIKPEEFAGIQDGGSNMHGRPFYGTTHFYVQYLCSIYLENYHKENLVSIEENRKAIGLCSTADQLKKTIFNIENPGSTFMINARAAQIMSFGDKQSEQYMLNNSEVVIEKIPNCSL</sequence>
<dbReference type="RefSeq" id="WP_106522323.1">
    <property type="nucleotide sequence ID" value="NZ_PYGD01000002.1"/>
</dbReference>